<accession>A0A5A7MHY0</accession>
<sequence>MSMQEYLILITHCVNQARPTEYRKAFEDIAAATAFALTTWSKAHKLAITAVPAKGCKQEAL</sequence>
<comment type="caution">
    <text evidence="1">The sequence shown here is derived from an EMBL/GenBank/DDBJ whole genome shotgun (WGS) entry which is preliminary data.</text>
</comment>
<dbReference type="RefSeq" id="WP_149356862.1">
    <property type="nucleotide sequence ID" value="NZ_BKBW01000013.1"/>
</dbReference>
<protein>
    <submittedName>
        <fullName evidence="1">Uncharacterized protein</fullName>
    </submittedName>
</protein>
<reference evidence="1 2" key="1">
    <citation type="journal article" date="2019" name="Microbiol. Resour. Announc.">
        <title>Draft Genome Sequence of Comamonas testosteroni TA441, a Bacterium That Has a Cryptic Phenol Degradation Gene Cluster.</title>
        <authorList>
            <person name="Arai H."/>
            <person name="Ishii M."/>
        </authorList>
    </citation>
    <scope>NUCLEOTIDE SEQUENCE [LARGE SCALE GENOMIC DNA]</scope>
    <source>
        <strain evidence="1 2">TA441</strain>
    </source>
</reference>
<evidence type="ECO:0000313" key="1">
    <source>
        <dbReference type="EMBL" id="GEQ77447.1"/>
    </source>
</evidence>
<name>A0A5A7MHY0_COMTE</name>
<dbReference type="AlphaFoldDB" id="A0A5A7MHY0"/>
<gene>
    <name evidence="1" type="ORF">CTTA_4452</name>
</gene>
<organism evidence="1 2">
    <name type="scientific">Comamonas testosteroni</name>
    <name type="common">Pseudomonas testosteroni</name>
    <dbReference type="NCBI Taxonomy" id="285"/>
    <lineage>
        <taxon>Bacteria</taxon>
        <taxon>Pseudomonadati</taxon>
        <taxon>Pseudomonadota</taxon>
        <taxon>Betaproteobacteria</taxon>
        <taxon>Burkholderiales</taxon>
        <taxon>Comamonadaceae</taxon>
        <taxon>Comamonas</taxon>
    </lineage>
</organism>
<evidence type="ECO:0000313" key="2">
    <source>
        <dbReference type="Proteomes" id="UP000323105"/>
    </source>
</evidence>
<proteinExistence type="predicted"/>
<dbReference type="EMBL" id="BKBW01000013">
    <property type="protein sequence ID" value="GEQ77447.1"/>
    <property type="molecule type" value="Genomic_DNA"/>
</dbReference>
<dbReference type="Proteomes" id="UP000323105">
    <property type="component" value="Unassembled WGS sequence"/>
</dbReference>